<dbReference type="AlphaFoldDB" id="A0A3L6Q8K8"/>
<dbReference type="Pfam" id="PF00012">
    <property type="entry name" value="HSP70"/>
    <property type="match status" value="2"/>
</dbReference>
<dbReference type="FunFam" id="3.30.420.40:FF:000545">
    <property type="entry name" value="Endoplasmic reticulum chaperone BiP"/>
    <property type="match status" value="1"/>
</dbReference>
<comment type="similarity">
    <text evidence="2 6">Belongs to the heat shock protein 70 family.</text>
</comment>
<dbReference type="InterPro" id="IPR029047">
    <property type="entry name" value="HSP70_peptide-bd_sf"/>
</dbReference>
<gene>
    <name evidence="8" type="ORF">C2845_PM15G26280</name>
</gene>
<dbReference type="Gene3D" id="3.30.420.40">
    <property type="match status" value="2"/>
</dbReference>
<dbReference type="GO" id="GO:0140662">
    <property type="term" value="F:ATP-dependent protein folding chaperone"/>
    <property type="evidence" value="ECO:0007669"/>
    <property type="project" value="InterPro"/>
</dbReference>
<evidence type="ECO:0000256" key="6">
    <source>
        <dbReference type="RuleBase" id="RU003322"/>
    </source>
</evidence>
<evidence type="ECO:0000256" key="1">
    <source>
        <dbReference type="ARBA" id="ARBA00004319"/>
    </source>
</evidence>
<comment type="subcellular location">
    <subcellularLocation>
        <location evidence="1">Endoplasmic reticulum lumen</location>
    </subcellularLocation>
</comment>
<dbReference type="SUPFAM" id="SSF53067">
    <property type="entry name" value="Actin-like ATPase domain"/>
    <property type="match status" value="2"/>
</dbReference>
<evidence type="ECO:0000313" key="8">
    <source>
        <dbReference type="EMBL" id="RLM74985.1"/>
    </source>
</evidence>
<dbReference type="EMBL" id="PQIB02000013">
    <property type="protein sequence ID" value="RLM74985.1"/>
    <property type="molecule type" value="Genomic_DNA"/>
</dbReference>
<protein>
    <submittedName>
        <fullName evidence="8">Luminal-binding protein 3-like</fullName>
    </submittedName>
</protein>
<dbReference type="SUPFAM" id="SSF100934">
    <property type="entry name" value="Heat shock protein 70kD (HSP70), C-terminal subdomain"/>
    <property type="match status" value="1"/>
</dbReference>
<keyword evidence="9" id="KW-1185">Reference proteome</keyword>
<reference evidence="9" key="1">
    <citation type="journal article" date="2019" name="Nat. Commun.">
        <title>The genome of broomcorn millet.</title>
        <authorList>
            <person name="Zou C."/>
            <person name="Miki D."/>
            <person name="Li D."/>
            <person name="Tang Q."/>
            <person name="Xiao L."/>
            <person name="Rajput S."/>
            <person name="Deng P."/>
            <person name="Jia W."/>
            <person name="Huang R."/>
            <person name="Zhang M."/>
            <person name="Sun Y."/>
            <person name="Hu J."/>
            <person name="Fu X."/>
            <person name="Schnable P.S."/>
            <person name="Li F."/>
            <person name="Zhang H."/>
            <person name="Feng B."/>
            <person name="Zhu X."/>
            <person name="Liu R."/>
            <person name="Schnable J.C."/>
            <person name="Zhu J.-K."/>
            <person name="Zhang H."/>
        </authorList>
    </citation>
    <scope>NUCLEOTIDE SEQUENCE [LARGE SCALE GENOMIC DNA]</scope>
</reference>
<dbReference type="GO" id="GO:0005524">
    <property type="term" value="F:ATP binding"/>
    <property type="evidence" value="ECO:0007669"/>
    <property type="project" value="UniProtKB-KW"/>
</dbReference>
<dbReference type="FunFam" id="1.20.1270.10:FF:000016">
    <property type="entry name" value="Heat shock protein 70"/>
    <property type="match status" value="1"/>
</dbReference>
<evidence type="ECO:0000256" key="2">
    <source>
        <dbReference type="ARBA" id="ARBA00007381"/>
    </source>
</evidence>
<dbReference type="FunFam" id="2.60.34.10:FF:000002">
    <property type="entry name" value="Heat shock 70 kDa"/>
    <property type="match status" value="1"/>
</dbReference>
<dbReference type="STRING" id="4540.A0A3L6Q8K8"/>
<keyword evidence="3 6" id="KW-0547">Nucleotide-binding</keyword>
<dbReference type="InterPro" id="IPR018181">
    <property type="entry name" value="Heat_shock_70_CS"/>
</dbReference>
<dbReference type="Proteomes" id="UP000275267">
    <property type="component" value="Unassembled WGS sequence"/>
</dbReference>
<accession>A0A3L6Q8K8</accession>
<dbReference type="Gene3D" id="1.20.1270.10">
    <property type="match status" value="1"/>
</dbReference>
<dbReference type="InterPro" id="IPR013126">
    <property type="entry name" value="Hsp_70_fam"/>
</dbReference>
<keyword evidence="4 6" id="KW-0067">ATP-binding</keyword>
<dbReference type="InterPro" id="IPR029048">
    <property type="entry name" value="HSP70_C_sf"/>
</dbReference>
<dbReference type="InterPro" id="IPR043129">
    <property type="entry name" value="ATPase_NBD"/>
</dbReference>
<feature type="compositionally biased region" description="Acidic residues" evidence="7">
    <location>
        <begin position="532"/>
        <end position="542"/>
    </location>
</feature>
<evidence type="ECO:0000256" key="4">
    <source>
        <dbReference type="ARBA" id="ARBA00022840"/>
    </source>
</evidence>
<dbReference type="PANTHER" id="PTHR19375">
    <property type="entry name" value="HEAT SHOCK PROTEIN 70KDA"/>
    <property type="match status" value="1"/>
</dbReference>
<dbReference type="FunFam" id="3.90.640.10:FF:000002">
    <property type="entry name" value="Heat shock 70 kDa"/>
    <property type="match status" value="1"/>
</dbReference>
<dbReference type="Gene3D" id="3.90.640.10">
    <property type="entry name" value="Actin, Chain A, domain 4"/>
    <property type="match status" value="1"/>
</dbReference>
<evidence type="ECO:0000313" key="9">
    <source>
        <dbReference type="Proteomes" id="UP000275267"/>
    </source>
</evidence>
<dbReference type="OrthoDB" id="627440at2759"/>
<dbReference type="PROSITE" id="PS01036">
    <property type="entry name" value="HSP70_3"/>
    <property type="match status" value="1"/>
</dbReference>
<proteinExistence type="inferred from homology"/>
<comment type="caution">
    <text evidence="8">The sequence shown here is derived from an EMBL/GenBank/DDBJ whole genome shotgun (WGS) entry which is preliminary data.</text>
</comment>
<sequence length="542" mass="60129">MTRCSPPDQRNLWLILPQLRVPTLRFDDAEVQKDMKLLPYKVVSKNGKPHVEVAVKPGDMRVFSPEEISAMVLAKMKETAEAYLGGTVQDAVITIPAYFNNAQRQATKDAGAIAGLNVRHILSEPTAAAIAYGLDEKGGRERNVLVFYLGGGTFDISVLTIDNGVFEVRATSGDTHLGGEDFDQRVMEHFIGLVRRKHGKDVAGNSRALGKLRRECERAKRALSSQHQVRVQIESLVDGVDLSEPLTRARFEELNSDLFRKTMAPVKKALADAGLAKGDIDEIVLVGGSTRIPKVRQLLKDYFDDMVVLDVTPLTLGIETAGGVMTSLIPRNTVVPTKRTQVFTTYQDKQTTVSIKVFQGERSMTKDNKLLAKFDLTGIAPAPRGKPEIEVTFEVDVNGILHVQATDKSTGKSEKITITSDDSRLSQDEIDRMVREAVEFGEEDKKVKERVDARNQLETYIYSVKSTVDGELGDKMGADDKERVEEAVREVNEWLDGNPDADKEEYVEKLKELEDVCNPVFSGAYQRSSGEDGTEENDHDEL</sequence>
<evidence type="ECO:0000256" key="7">
    <source>
        <dbReference type="SAM" id="MobiDB-lite"/>
    </source>
</evidence>
<feature type="region of interest" description="Disordered" evidence="7">
    <location>
        <begin position="522"/>
        <end position="542"/>
    </location>
</feature>
<dbReference type="PRINTS" id="PR00301">
    <property type="entry name" value="HEATSHOCK70"/>
</dbReference>
<dbReference type="GO" id="GO:0005788">
    <property type="term" value="C:endoplasmic reticulum lumen"/>
    <property type="evidence" value="ECO:0007669"/>
    <property type="project" value="UniProtKB-SubCell"/>
</dbReference>
<organism evidence="8 9">
    <name type="scientific">Panicum miliaceum</name>
    <name type="common">Proso millet</name>
    <name type="synonym">Broomcorn millet</name>
    <dbReference type="NCBI Taxonomy" id="4540"/>
    <lineage>
        <taxon>Eukaryota</taxon>
        <taxon>Viridiplantae</taxon>
        <taxon>Streptophyta</taxon>
        <taxon>Embryophyta</taxon>
        <taxon>Tracheophyta</taxon>
        <taxon>Spermatophyta</taxon>
        <taxon>Magnoliopsida</taxon>
        <taxon>Liliopsida</taxon>
        <taxon>Poales</taxon>
        <taxon>Poaceae</taxon>
        <taxon>PACMAD clade</taxon>
        <taxon>Panicoideae</taxon>
        <taxon>Panicodae</taxon>
        <taxon>Paniceae</taxon>
        <taxon>Panicinae</taxon>
        <taxon>Panicum</taxon>
        <taxon>Panicum sect. Panicum</taxon>
    </lineage>
</organism>
<evidence type="ECO:0000256" key="3">
    <source>
        <dbReference type="ARBA" id="ARBA00022741"/>
    </source>
</evidence>
<dbReference type="FunFam" id="3.30.30.30:FF:000005">
    <property type="entry name" value="Heat shock protein ssb1"/>
    <property type="match status" value="1"/>
</dbReference>
<name>A0A3L6Q8K8_PANMI</name>
<keyword evidence="5" id="KW-0346">Stress response</keyword>
<dbReference type="Gene3D" id="2.60.34.10">
    <property type="entry name" value="Substrate Binding Domain Of DNAk, Chain A, domain 1"/>
    <property type="match status" value="1"/>
</dbReference>
<dbReference type="SUPFAM" id="SSF100920">
    <property type="entry name" value="Heat shock protein 70kD (HSP70), peptide-binding domain"/>
    <property type="match status" value="1"/>
</dbReference>
<evidence type="ECO:0000256" key="5">
    <source>
        <dbReference type="ARBA" id="ARBA00023016"/>
    </source>
</evidence>